<reference evidence="1 2" key="1">
    <citation type="submission" date="2018-09" db="EMBL/GenBank/DDBJ databases">
        <title>Genomic investigation of the strawberry pathogen Phytophthora fragariae indicates pathogenicity is determined by transcriptional variation in three key races.</title>
        <authorList>
            <person name="Adams T.M."/>
            <person name="Armitage A.D."/>
            <person name="Sobczyk M.K."/>
            <person name="Bates H.J."/>
            <person name="Dunwell J.M."/>
            <person name="Nellist C.F."/>
            <person name="Harrison R.J."/>
        </authorList>
    </citation>
    <scope>NUCLEOTIDE SEQUENCE [LARGE SCALE GENOMIC DNA]</scope>
    <source>
        <strain evidence="1 2">NOV-77</strain>
    </source>
</reference>
<protein>
    <submittedName>
        <fullName evidence="1">Uncharacterized protein</fullName>
    </submittedName>
</protein>
<proteinExistence type="predicted"/>
<name>A0A6G0RK26_9STRA</name>
<comment type="caution">
    <text evidence="1">The sequence shown here is derived from an EMBL/GenBank/DDBJ whole genome shotgun (WGS) entry which is preliminary data.</text>
</comment>
<dbReference type="Proteomes" id="UP000486351">
    <property type="component" value="Unassembled WGS sequence"/>
</dbReference>
<sequence>MINLVACCSAAWACHPCPSRGPRCASPPQIPLPNRPSSAAFFFSRASFISFL</sequence>
<evidence type="ECO:0000313" key="1">
    <source>
        <dbReference type="EMBL" id="KAE9334598.1"/>
    </source>
</evidence>
<organism evidence="1 2">
    <name type="scientific">Phytophthora fragariae</name>
    <dbReference type="NCBI Taxonomy" id="53985"/>
    <lineage>
        <taxon>Eukaryota</taxon>
        <taxon>Sar</taxon>
        <taxon>Stramenopiles</taxon>
        <taxon>Oomycota</taxon>
        <taxon>Peronosporomycetes</taxon>
        <taxon>Peronosporales</taxon>
        <taxon>Peronosporaceae</taxon>
        <taxon>Phytophthora</taxon>
    </lineage>
</organism>
<dbReference type="AlphaFoldDB" id="A0A6G0RK26"/>
<dbReference type="EMBL" id="QXFY01000839">
    <property type="protein sequence ID" value="KAE9334598.1"/>
    <property type="molecule type" value="Genomic_DNA"/>
</dbReference>
<evidence type="ECO:0000313" key="2">
    <source>
        <dbReference type="Proteomes" id="UP000486351"/>
    </source>
</evidence>
<accession>A0A6G0RK26</accession>
<gene>
    <name evidence="1" type="ORF">PF008_g13888</name>
</gene>